<keyword evidence="5 8" id="KW-0653">Protein transport</keyword>
<evidence type="ECO:0000256" key="6">
    <source>
        <dbReference type="ARBA" id="ARBA00022989"/>
    </source>
</evidence>
<comment type="similarity">
    <text evidence="8">Belongs to the exbB/tolQ family.</text>
</comment>
<sequence>MQYLTTSLQALKLGGLMVYPLFALGVLAVAVLLDRIFVYVRYCGLPTRMVKIAETYNFAWAELEQCMESIAPGSYYRRFFQVITDNRTNPPWWVESRAADEAQLIEMALNRGLWILETIVTAAPLVGLVGTIIGMMESFRLIGTGGLVNPTGITGGVAQALIATTLGIVIALIALFAFNFFSHLNANIMDKMERMGTRLIDRLRMDKEEGDGA</sequence>
<keyword evidence="7 9" id="KW-0472">Membrane</keyword>
<evidence type="ECO:0000313" key="12">
    <source>
        <dbReference type="Proteomes" id="UP000060487"/>
    </source>
</evidence>
<evidence type="ECO:0000256" key="5">
    <source>
        <dbReference type="ARBA" id="ARBA00022927"/>
    </source>
</evidence>
<comment type="subcellular location">
    <subcellularLocation>
        <location evidence="1">Cell membrane</location>
        <topology evidence="1">Multi-pass membrane protein</topology>
    </subcellularLocation>
    <subcellularLocation>
        <location evidence="8">Membrane</location>
        <topology evidence="8">Multi-pass membrane protein</topology>
    </subcellularLocation>
</comment>
<keyword evidence="4 9" id="KW-0812">Transmembrane</keyword>
<evidence type="ECO:0000256" key="3">
    <source>
        <dbReference type="ARBA" id="ARBA00022475"/>
    </source>
</evidence>
<comment type="caution">
    <text evidence="11">The sequence shown here is derived from an EMBL/GenBank/DDBJ whole genome shotgun (WGS) entry which is preliminary data.</text>
</comment>
<organism evidence="11 12">
    <name type="scientific">Candidatus Magnetominusculus xianensis</name>
    <dbReference type="NCBI Taxonomy" id="1748249"/>
    <lineage>
        <taxon>Bacteria</taxon>
        <taxon>Pseudomonadati</taxon>
        <taxon>Nitrospirota</taxon>
        <taxon>Nitrospiria</taxon>
        <taxon>Nitrospirales</taxon>
        <taxon>Nitrospiraceae</taxon>
        <taxon>Candidatus Magnetominusculus</taxon>
    </lineage>
</organism>
<dbReference type="EMBL" id="LNQR01000054">
    <property type="protein sequence ID" value="KWT86926.1"/>
    <property type="molecule type" value="Genomic_DNA"/>
</dbReference>
<reference evidence="11 12" key="1">
    <citation type="submission" date="2015-11" db="EMBL/GenBank/DDBJ databases">
        <authorList>
            <person name="Lin W."/>
        </authorList>
    </citation>
    <scope>NUCLEOTIDE SEQUENCE [LARGE SCALE GENOMIC DNA]</scope>
    <source>
        <strain evidence="11 12">HCH-1</strain>
    </source>
</reference>
<dbReference type="RefSeq" id="WP_085052024.1">
    <property type="nucleotide sequence ID" value="NZ_LNQR01000054.1"/>
</dbReference>
<keyword evidence="3" id="KW-1003">Cell membrane</keyword>
<dbReference type="PANTHER" id="PTHR30625">
    <property type="entry name" value="PROTEIN TOLQ"/>
    <property type="match status" value="1"/>
</dbReference>
<gene>
    <name evidence="11" type="primary">exbB</name>
    <name evidence="11" type="ORF">ASN18_1398</name>
</gene>
<dbReference type="InterPro" id="IPR050790">
    <property type="entry name" value="ExbB/TolQ_transport"/>
</dbReference>
<evidence type="ECO:0000256" key="9">
    <source>
        <dbReference type="SAM" id="Phobius"/>
    </source>
</evidence>
<evidence type="ECO:0000256" key="8">
    <source>
        <dbReference type="RuleBase" id="RU004057"/>
    </source>
</evidence>
<feature type="transmembrane region" description="Helical" evidence="9">
    <location>
        <begin position="16"/>
        <end position="40"/>
    </location>
</feature>
<feature type="transmembrane region" description="Helical" evidence="9">
    <location>
        <begin position="156"/>
        <end position="181"/>
    </location>
</feature>
<evidence type="ECO:0000259" key="10">
    <source>
        <dbReference type="Pfam" id="PF01618"/>
    </source>
</evidence>
<feature type="domain" description="MotA/TolQ/ExbB proton channel" evidence="10">
    <location>
        <begin position="87"/>
        <end position="193"/>
    </location>
</feature>
<evidence type="ECO:0000256" key="4">
    <source>
        <dbReference type="ARBA" id="ARBA00022692"/>
    </source>
</evidence>
<protein>
    <submittedName>
        <fullName evidence="11">Biopolymer transporter ExbB</fullName>
    </submittedName>
</protein>
<evidence type="ECO:0000256" key="1">
    <source>
        <dbReference type="ARBA" id="ARBA00004651"/>
    </source>
</evidence>
<dbReference type="InterPro" id="IPR002898">
    <property type="entry name" value="MotA_ExbB_proton_chnl"/>
</dbReference>
<evidence type="ECO:0000313" key="11">
    <source>
        <dbReference type="EMBL" id="KWT86926.1"/>
    </source>
</evidence>
<evidence type="ECO:0000256" key="7">
    <source>
        <dbReference type="ARBA" id="ARBA00023136"/>
    </source>
</evidence>
<name>A0ABR5SK92_9BACT</name>
<keyword evidence="2 8" id="KW-0813">Transport</keyword>
<accession>A0ABR5SK92</accession>
<keyword evidence="12" id="KW-1185">Reference proteome</keyword>
<proteinExistence type="inferred from homology"/>
<dbReference type="Proteomes" id="UP000060487">
    <property type="component" value="Unassembled WGS sequence"/>
</dbReference>
<evidence type="ECO:0000256" key="2">
    <source>
        <dbReference type="ARBA" id="ARBA00022448"/>
    </source>
</evidence>
<feature type="transmembrane region" description="Helical" evidence="9">
    <location>
        <begin position="113"/>
        <end position="136"/>
    </location>
</feature>
<dbReference type="Pfam" id="PF01618">
    <property type="entry name" value="MotA_ExbB"/>
    <property type="match status" value="1"/>
</dbReference>
<keyword evidence="6 9" id="KW-1133">Transmembrane helix</keyword>
<dbReference type="PANTHER" id="PTHR30625:SF15">
    <property type="entry name" value="BIOPOLYMER TRANSPORT PROTEIN EXBB"/>
    <property type="match status" value="1"/>
</dbReference>